<dbReference type="Proteomes" id="UP000033695">
    <property type="component" value="Unassembled WGS sequence"/>
</dbReference>
<keyword evidence="6 10" id="KW-0812">Transmembrane</keyword>
<evidence type="ECO:0000313" key="12">
    <source>
        <dbReference type="Proteomes" id="UP000033695"/>
    </source>
</evidence>
<dbReference type="PATRIC" id="fig|1218508.4.peg.1378"/>
<feature type="transmembrane region" description="Helical" evidence="10">
    <location>
        <begin position="177"/>
        <end position="200"/>
    </location>
</feature>
<evidence type="ECO:0000256" key="7">
    <source>
        <dbReference type="ARBA" id="ARBA00022989"/>
    </source>
</evidence>
<protein>
    <submittedName>
        <fullName evidence="11">PTS Man IIC</fullName>
    </submittedName>
</protein>
<dbReference type="GO" id="GO:0005886">
    <property type="term" value="C:plasma membrane"/>
    <property type="evidence" value="ECO:0007669"/>
    <property type="project" value="UniProtKB-SubCell"/>
</dbReference>
<reference evidence="11 12" key="1">
    <citation type="submission" date="2014-12" db="EMBL/GenBank/DDBJ databases">
        <title>Comparative genomics of the lactic acid bacteria isolated from the honey bee gut.</title>
        <authorList>
            <person name="Ellegaard K.M."/>
            <person name="Tamarit D."/>
            <person name="Javelind E."/>
            <person name="Olofsson T."/>
            <person name="Andersson S.G."/>
            <person name="Vasquez A."/>
        </authorList>
    </citation>
    <scope>NUCLEOTIDE SEQUENCE [LARGE SCALE GENOMIC DNA]</scope>
    <source>
        <strain evidence="11 12">Hon2</strain>
    </source>
</reference>
<evidence type="ECO:0000256" key="5">
    <source>
        <dbReference type="ARBA" id="ARBA00022683"/>
    </source>
</evidence>
<dbReference type="RefSeq" id="WP_045923216.1">
    <property type="nucleotide sequence ID" value="NZ_JAAEDZ010000004.1"/>
</dbReference>
<feature type="transmembrane region" description="Helical" evidence="10">
    <location>
        <begin position="206"/>
        <end position="238"/>
    </location>
</feature>
<keyword evidence="2" id="KW-0813">Transport</keyword>
<keyword evidence="12" id="KW-1185">Reference proteome</keyword>
<dbReference type="OrthoDB" id="7058816at2"/>
<keyword evidence="4" id="KW-0762">Sugar transport</keyword>
<accession>A0A0F4KNS6</accession>
<feature type="compositionally biased region" description="Acidic residues" evidence="9">
    <location>
        <begin position="264"/>
        <end position="274"/>
    </location>
</feature>
<comment type="subcellular location">
    <subcellularLocation>
        <location evidence="1">Cell membrane</location>
        <topology evidence="1">Multi-pass membrane protein</topology>
    </subcellularLocation>
</comment>
<evidence type="ECO:0000313" key="11">
    <source>
        <dbReference type="EMBL" id="KJY48327.1"/>
    </source>
</evidence>
<dbReference type="GO" id="GO:0009401">
    <property type="term" value="P:phosphoenolpyruvate-dependent sugar phosphotransferase system"/>
    <property type="evidence" value="ECO:0007669"/>
    <property type="project" value="UniProtKB-KW"/>
</dbReference>
<dbReference type="AlphaFoldDB" id="A0A0F4KNS6"/>
<feature type="transmembrane region" description="Helical" evidence="10">
    <location>
        <begin position="81"/>
        <end position="103"/>
    </location>
</feature>
<dbReference type="STRING" id="1218508.JG29_13860"/>
<evidence type="ECO:0000256" key="3">
    <source>
        <dbReference type="ARBA" id="ARBA00022475"/>
    </source>
</evidence>
<keyword evidence="5" id="KW-0598">Phosphotransferase system</keyword>
<evidence type="ECO:0000256" key="2">
    <source>
        <dbReference type="ARBA" id="ARBA00022448"/>
    </source>
</evidence>
<sequence>MFYQALVVGLCVWLTVGGFELCGFSQLYQPIVVGPLVGFLLGDIQTGLKIGASLQAIFMGVVNIGGATSAEPGMATALSTAFAIILGGGLATALPLALPLAVIGLQIKNLEFVAIIGPFASLFDKFAEKGMEKGIVFLHFGLWALQWFIYSLVPFFAVLLGANTVKTAIGLIPKVIMGGLTVAGNLLPAVGMAMLLKSLWNKNNAAFYFLGFILSAYLNLPLIAISVIAFVIAITMGIRDYQISKLQNKDNKEVMNASDNNENNSDEEEEEFLS</sequence>
<evidence type="ECO:0000256" key="4">
    <source>
        <dbReference type="ARBA" id="ARBA00022597"/>
    </source>
</evidence>
<dbReference type="InterPro" id="IPR050303">
    <property type="entry name" value="GatZ_KbaZ_carbometab"/>
</dbReference>
<feature type="transmembrane region" description="Helical" evidence="10">
    <location>
        <begin position="147"/>
        <end position="165"/>
    </location>
</feature>
<evidence type="ECO:0000256" key="10">
    <source>
        <dbReference type="SAM" id="Phobius"/>
    </source>
</evidence>
<dbReference type="HOGENOM" id="CLU_069101_2_0_9"/>
<dbReference type="Pfam" id="PF03609">
    <property type="entry name" value="EII-Sor"/>
    <property type="match status" value="1"/>
</dbReference>
<keyword evidence="7 10" id="KW-1133">Transmembrane helix</keyword>
<evidence type="ECO:0000256" key="9">
    <source>
        <dbReference type="SAM" id="MobiDB-lite"/>
    </source>
</evidence>
<dbReference type="EMBL" id="JXBZ01000009">
    <property type="protein sequence ID" value="KJY48327.1"/>
    <property type="molecule type" value="Genomic_DNA"/>
</dbReference>
<dbReference type="PROSITE" id="PS51106">
    <property type="entry name" value="PTS_EIIC_TYPE_4"/>
    <property type="match status" value="1"/>
</dbReference>
<comment type="caution">
    <text evidence="11">The sequence shown here is derived from an EMBL/GenBank/DDBJ whole genome shotgun (WGS) entry which is preliminary data.</text>
</comment>
<organism evidence="11 12">
    <name type="scientific">Bombilactobacillus mellis</name>
    <dbReference type="NCBI Taxonomy" id="1218508"/>
    <lineage>
        <taxon>Bacteria</taxon>
        <taxon>Bacillati</taxon>
        <taxon>Bacillota</taxon>
        <taxon>Bacilli</taxon>
        <taxon>Lactobacillales</taxon>
        <taxon>Lactobacillaceae</taxon>
        <taxon>Bombilactobacillus</taxon>
    </lineage>
</organism>
<dbReference type="InterPro" id="IPR004700">
    <property type="entry name" value="PTS_IIC_man"/>
</dbReference>
<gene>
    <name evidence="11" type="ORF">JG29_13860</name>
</gene>
<evidence type="ECO:0000256" key="1">
    <source>
        <dbReference type="ARBA" id="ARBA00004651"/>
    </source>
</evidence>
<dbReference type="PANTHER" id="PTHR32502">
    <property type="entry name" value="N-ACETYLGALACTOSAMINE PERMEASE II COMPONENT-RELATED"/>
    <property type="match status" value="1"/>
</dbReference>
<dbReference type="PANTHER" id="PTHR32502:SF8">
    <property type="entry name" value="N-ACETYLGALACTOSAMINE PERMEASE IIC COMPONENT 1"/>
    <property type="match status" value="1"/>
</dbReference>
<keyword evidence="3" id="KW-1003">Cell membrane</keyword>
<feature type="region of interest" description="Disordered" evidence="9">
    <location>
        <begin position="253"/>
        <end position="274"/>
    </location>
</feature>
<evidence type="ECO:0000256" key="8">
    <source>
        <dbReference type="ARBA" id="ARBA00023136"/>
    </source>
</evidence>
<keyword evidence="8 10" id="KW-0472">Membrane</keyword>
<name>A0A0F4KNS6_9LACO</name>
<evidence type="ECO:0000256" key="6">
    <source>
        <dbReference type="ARBA" id="ARBA00022692"/>
    </source>
</evidence>
<proteinExistence type="predicted"/>